<dbReference type="Gene3D" id="2.60.40.10">
    <property type="entry name" value="Immunoglobulins"/>
    <property type="match status" value="1"/>
</dbReference>
<dbReference type="InterPro" id="IPR002165">
    <property type="entry name" value="Plexin_repeat"/>
</dbReference>
<comment type="caution">
    <text evidence="6">Lacks conserved residue(s) required for the propagation of feature annotation.</text>
</comment>
<protein>
    <recommendedName>
        <fullName evidence="11">Sema domain-containing protein</fullName>
    </recommendedName>
</protein>
<evidence type="ECO:0000256" key="1">
    <source>
        <dbReference type="ARBA" id="ARBA00004370"/>
    </source>
</evidence>
<evidence type="ECO:0000313" key="9">
    <source>
        <dbReference type="EMBL" id="CAB1427509.1"/>
    </source>
</evidence>
<dbReference type="GO" id="GO:0030335">
    <property type="term" value="P:positive regulation of cell migration"/>
    <property type="evidence" value="ECO:0007669"/>
    <property type="project" value="TreeGrafter"/>
</dbReference>
<evidence type="ECO:0000256" key="5">
    <source>
        <dbReference type="ARBA" id="ARBA00023180"/>
    </source>
</evidence>
<dbReference type="GO" id="GO:0071526">
    <property type="term" value="P:semaphorin-plexin signaling pathway"/>
    <property type="evidence" value="ECO:0007669"/>
    <property type="project" value="TreeGrafter"/>
</dbReference>
<dbReference type="Gene3D" id="2.130.10.10">
    <property type="entry name" value="YVTN repeat-like/Quinoprotein amine dehydrogenase"/>
    <property type="match status" value="1"/>
</dbReference>
<evidence type="ECO:0000259" key="8">
    <source>
        <dbReference type="PROSITE" id="PS51004"/>
    </source>
</evidence>
<dbReference type="PROSITE" id="PS51004">
    <property type="entry name" value="SEMA"/>
    <property type="match status" value="1"/>
</dbReference>
<dbReference type="Pfam" id="PF01437">
    <property type="entry name" value="PSI"/>
    <property type="match status" value="1"/>
</dbReference>
<evidence type="ECO:0000313" key="10">
    <source>
        <dbReference type="Proteomes" id="UP001153269"/>
    </source>
</evidence>
<dbReference type="GO" id="GO:0043931">
    <property type="term" value="P:ossification involved in bone maturation"/>
    <property type="evidence" value="ECO:0007669"/>
    <property type="project" value="TreeGrafter"/>
</dbReference>
<evidence type="ECO:0000256" key="4">
    <source>
        <dbReference type="ARBA" id="ARBA00023157"/>
    </source>
</evidence>
<dbReference type="Proteomes" id="UP001153269">
    <property type="component" value="Unassembled WGS sequence"/>
</dbReference>
<dbReference type="InterPro" id="IPR016201">
    <property type="entry name" value="PSI"/>
</dbReference>
<feature type="domain" description="Sema" evidence="8">
    <location>
        <begin position="1"/>
        <end position="474"/>
    </location>
</feature>
<organism evidence="9 10">
    <name type="scientific">Pleuronectes platessa</name>
    <name type="common">European plaice</name>
    <dbReference type="NCBI Taxonomy" id="8262"/>
    <lineage>
        <taxon>Eukaryota</taxon>
        <taxon>Metazoa</taxon>
        <taxon>Chordata</taxon>
        <taxon>Craniata</taxon>
        <taxon>Vertebrata</taxon>
        <taxon>Euteleostomi</taxon>
        <taxon>Actinopterygii</taxon>
        <taxon>Neopterygii</taxon>
        <taxon>Teleostei</taxon>
        <taxon>Neoteleostei</taxon>
        <taxon>Acanthomorphata</taxon>
        <taxon>Carangaria</taxon>
        <taxon>Pleuronectiformes</taxon>
        <taxon>Pleuronectoidei</taxon>
        <taxon>Pleuronectidae</taxon>
        <taxon>Pleuronectes</taxon>
    </lineage>
</organism>
<dbReference type="InterPro" id="IPR013783">
    <property type="entry name" value="Ig-like_fold"/>
</dbReference>
<dbReference type="InterPro" id="IPR007110">
    <property type="entry name" value="Ig-like_dom"/>
</dbReference>
<dbReference type="EMBL" id="CADEAL010000973">
    <property type="protein sequence ID" value="CAB1427509.1"/>
    <property type="molecule type" value="Genomic_DNA"/>
</dbReference>
<dbReference type="SUPFAM" id="SSF103575">
    <property type="entry name" value="Plexin repeat"/>
    <property type="match status" value="1"/>
</dbReference>
<feature type="domain" description="Ig-like" evidence="7">
    <location>
        <begin position="521"/>
        <end position="616"/>
    </location>
</feature>
<name>A0A9N7U979_PLEPL</name>
<dbReference type="GO" id="GO:0030215">
    <property type="term" value="F:semaphorin receptor binding"/>
    <property type="evidence" value="ECO:0007669"/>
    <property type="project" value="InterPro"/>
</dbReference>
<keyword evidence="3" id="KW-0472">Membrane</keyword>
<keyword evidence="5" id="KW-0325">Glycoprotein</keyword>
<evidence type="ECO:0000256" key="3">
    <source>
        <dbReference type="ARBA" id="ARBA00023136"/>
    </source>
</evidence>
<evidence type="ECO:0000256" key="2">
    <source>
        <dbReference type="ARBA" id="ARBA00009492"/>
    </source>
</evidence>
<dbReference type="PROSITE" id="PS50835">
    <property type="entry name" value="IG_LIKE"/>
    <property type="match status" value="1"/>
</dbReference>
<keyword evidence="10" id="KW-1185">Reference proteome</keyword>
<dbReference type="GO" id="GO:0005615">
    <property type="term" value="C:extracellular space"/>
    <property type="evidence" value="ECO:0007669"/>
    <property type="project" value="TreeGrafter"/>
</dbReference>
<dbReference type="InterPro" id="IPR027231">
    <property type="entry name" value="Semaphorin"/>
</dbReference>
<dbReference type="PANTHER" id="PTHR11036:SF144">
    <property type="entry name" value="SEMAPHORIN-7A-LIKE"/>
    <property type="match status" value="1"/>
</dbReference>
<dbReference type="InterPro" id="IPR036352">
    <property type="entry name" value="Semap_dom_sf"/>
</dbReference>
<comment type="subcellular location">
    <subcellularLocation>
        <location evidence="1">Membrane</location>
    </subcellularLocation>
</comment>
<evidence type="ECO:0000256" key="6">
    <source>
        <dbReference type="PROSITE-ProRule" id="PRU00352"/>
    </source>
</evidence>
<sequence>MLHKALRHCCYASTPTPLFEFQGGSDDSLTEAHPTHLPRRVFTDKEIAVKRSPVPGNHAPVRTLLRGEPDSVTAAGQTHLYTYDFQQPQKAPVERRLVWEECTPEDCGYNITVVHERQEPDQALVCGTDGRETLCCDVNFTAQSPTCTPSDKLGAIESGIRSFIVKEGEPSALVESAESADLYITNSGSQEYVGIHKFGKNRVGPASHNKEQHYVGLMLSRGRDPPLQDKVFAFYKEKNRGTDSRDDMWLPYVTRVCMADIGGRKNNMQLTWTSQMSARLFCGDPGTRQHFSELVDVAVVQADHWQDTRVYGLFRNEWHMTAICVYTIKDFDNIFANSAFEGQTSAYSKDRPRECVEDSRMLSPETLRKIAETSEMVEWVHPVNKSGPLLFNHHNYTHIYADSSQHKRNNPHTVLFLTLNNGAIHKVLQTESRSFFIAEYHPFNHRAHISSIILHPSSRKLYVTTRSELVQLDVENCAKYGDCEECVLARDPYCGWNLTHCSTATNDTLQDLTTGNHTICPVLLQTASRYSTDARAPERVKPIALPPNSKYFLSCPMLSKHAEYTWRQGKDTTLCRLKEQECLLLIDSMSPEQVGTHTCESEELGFKKVLVQYELQLESRAAIGRLSSPLVWVCLVAALIKS</sequence>
<dbReference type="AlphaFoldDB" id="A0A9N7U979"/>
<gene>
    <name evidence="9" type="ORF">PLEPLA_LOCUS15449</name>
</gene>
<reference evidence="9" key="1">
    <citation type="submission" date="2020-03" db="EMBL/GenBank/DDBJ databases">
        <authorList>
            <person name="Weist P."/>
        </authorList>
    </citation>
    <scope>NUCLEOTIDE SEQUENCE</scope>
</reference>
<comment type="caution">
    <text evidence="9">The sequence shown here is derived from an EMBL/GenBank/DDBJ whole genome shotgun (WGS) entry which is preliminary data.</text>
</comment>
<accession>A0A9N7U979</accession>
<dbReference type="Pfam" id="PF01403">
    <property type="entry name" value="Sema"/>
    <property type="match status" value="1"/>
</dbReference>
<comment type="similarity">
    <text evidence="2">Belongs to the semaphorin family.</text>
</comment>
<dbReference type="SMART" id="SM00630">
    <property type="entry name" value="Sema"/>
    <property type="match status" value="1"/>
</dbReference>
<dbReference type="PANTHER" id="PTHR11036">
    <property type="entry name" value="SEMAPHORIN"/>
    <property type="match status" value="1"/>
</dbReference>
<dbReference type="SUPFAM" id="SSF101912">
    <property type="entry name" value="Sema domain"/>
    <property type="match status" value="1"/>
</dbReference>
<dbReference type="GO" id="GO:0045499">
    <property type="term" value="F:chemorepellent activity"/>
    <property type="evidence" value="ECO:0007669"/>
    <property type="project" value="TreeGrafter"/>
</dbReference>
<evidence type="ECO:0008006" key="11">
    <source>
        <dbReference type="Google" id="ProtNLM"/>
    </source>
</evidence>
<dbReference type="GO" id="GO:0005886">
    <property type="term" value="C:plasma membrane"/>
    <property type="evidence" value="ECO:0007669"/>
    <property type="project" value="TreeGrafter"/>
</dbReference>
<proteinExistence type="inferred from homology"/>
<keyword evidence="4" id="KW-1015">Disulfide bond</keyword>
<dbReference type="Gene3D" id="3.30.1680.10">
    <property type="entry name" value="ligand-binding face of the semaphorins, domain 2"/>
    <property type="match status" value="1"/>
</dbReference>
<evidence type="ECO:0000259" key="7">
    <source>
        <dbReference type="PROSITE" id="PS50835"/>
    </source>
</evidence>
<dbReference type="FunFam" id="2.60.40.10:FF:001170">
    <property type="entry name" value="Sema domain, immunoglobulin domain (Ig), short basic domain, secreted, (Semaphorin) 3F"/>
    <property type="match status" value="1"/>
</dbReference>
<dbReference type="InterPro" id="IPR001627">
    <property type="entry name" value="Semap_dom"/>
</dbReference>
<dbReference type="GO" id="GO:0000122">
    <property type="term" value="P:negative regulation of transcription by RNA polymerase II"/>
    <property type="evidence" value="ECO:0007669"/>
    <property type="project" value="TreeGrafter"/>
</dbReference>
<dbReference type="InterPro" id="IPR015943">
    <property type="entry name" value="WD40/YVTN_repeat-like_dom_sf"/>
</dbReference>
<dbReference type="GO" id="GO:0007411">
    <property type="term" value="P:axon guidance"/>
    <property type="evidence" value="ECO:0007669"/>
    <property type="project" value="TreeGrafter"/>
</dbReference>
<dbReference type="SMART" id="SM00423">
    <property type="entry name" value="PSI"/>
    <property type="match status" value="1"/>
</dbReference>
<dbReference type="GO" id="GO:0001755">
    <property type="term" value="P:neural crest cell migration"/>
    <property type="evidence" value="ECO:0007669"/>
    <property type="project" value="TreeGrafter"/>
</dbReference>